<dbReference type="EMBL" id="KB201459">
    <property type="protein sequence ID" value="ESO96568.1"/>
    <property type="molecule type" value="Genomic_DNA"/>
</dbReference>
<sequence length="78" mass="9272">VFQLAPEEEHRRAIRRERNKLAAAKCRQRRVDHTNILVKETEKLEGEKSALEDDIQQLQKQRDQLEFILKAHQPLCKV</sequence>
<dbReference type="SMART" id="SM00338">
    <property type="entry name" value="BRLZ"/>
    <property type="match status" value="1"/>
</dbReference>
<name>V3ZYF6_LOTGI</name>
<dbReference type="GO" id="GO:0000981">
    <property type="term" value="F:DNA-binding transcription factor activity, RNA polymerase II-specific"/>
    <property type="evidence" value="ECO:0007669"/>
    <property type="project" value="TreeGrafter"/>
</dbReference>
<dbReference type="Gene3D" id="1.20.5.170">
    <property type="match status" value="1"/>
</dbReference>
<reference evidence="6 7" key="1">
    <citation type="journal article" date="2013" name="Nature">
        <title>Insights into bilaterian evolution from three spiralian genomes.</title>
        <authorList>
            <person name="Simakov O."/>
            <person name="Marletaz F."/>
            <person name="Cho S.J."/>
            <person name="Edsinger-Gonzales E."/>
            <person name="Havlak P."/>
            <person name="Hellsten U."/>
            <person name="Kuo D.H."/>
            <person name="Larsson T."/>
            <person name="Lv J."/>
            <person name="Arendt D."/>
            <person name="Savage R."/>
            <person name="Osoegawa K."/>
            <person name="de Jong P."/>
            <person name="Grimwood J."/>
            <person name="Chapman J.A."/>
            <person name="Shapiro H."/>
            <person name="Aerts A."/>
            <person name="Otillar R.P."/>
            <person name="Terry A.Y."/>
            <person name="Boore J.L."/>
            <person name="Grigoriev I.V."/>
            <person name="Lindberg D.R."/>
            <person name="Seaver E.C."/>
            <person name="Weisblat D.A."/>
            <person name="Putnam N.H."/>
            <person name="Rokhsar D.S."/>
        </authorList>
    </citation>
    <scope>NUCLEOTIDE SEQUENCE [LARGE SCALE GENOMIC DNA]</scope>
</reference>
<dbReference type="SUPFAM" id="SSF57959">
    <property type="entry name" value="Leucine zipper domain"/>
    <property type="match status" value="1"/>
</dbReference>
<dbReference type="KEGG" id="lgi:LOTGIDRAFT_89661"/>
<evidence type="ECO:0000256" key="2">
    <source>
        <dbReference type="ARBA" id="ARBA00023125"/>
    </source>
</evidence>
<proteinExistence type="predicted"/>
<dbReference type="PROSITE" id="PS50217">
    <property type="entry name" value="BZIP"/>
    <property type="match status" value="1"/>
</dbReference>
<keyword evidence="2" id="KW-0238">DNA-binding</keyword>
<dbReference type="AlphaFoldDB" id="V3ZYF6"/>
<dbReference type="FunFam" id="1.20.5.170:FF:000006">
    <property type="entry name" value="fos-related antigen 2 isoform X1"/>
    <property type="match status" value="1"/>
</dbReference>
<dbReference type="Proteomes" id="UP000030746">
    <property type="component" value="Unassembled WGS sequence"/>
</dbReference>
<protein>
    <recommendedName>
        <fullName evidence="5">BZIP domain-containing protein</fullName>
    </recommendedName>
</protein>
<dbReference type="InterPro" id="IPR046347">
    <property type="entry name" value="bZIP_sf"/>
</dbReference>
<dbReference type="CDD" id="cd14721">
    <property type="entry name" value="bZIP_Fos"/>
    <property type="match status" value="1"/>
</dbReference>
<evidence type="ECO:0000313" key="6">
    <source>
        <dbReference type="EMBL" id="ESO96568.1"/>
    </source>
</evidence>
<dbReference type="PROSITE" id="PS00036">
    <property type="entry name" value="BZIP_BASIC"/>
    <property type="match status" value="1"/>
</dbReference>
<dbReference type="InterPro" id="IPR004827">
    <property type="entry name" value="bZIP"/>
</dbReference>
<evidence type="ECO:0000256" key="4">
    <source>
        <dbReference type="SAM" id="Coils"/>
    </source>
</evidence>
<dbReference type="Pfam" id="PF00170">
    <property type="entry name" value="bZIP_1"/>
    <property type="match status" value="1"/>
</dbReference>
<dbReference type="HOGENOM" id="CLU_088612_3_1_1"/>
<feature type="non-terminal residue" evidence="6">
    <location>
        <position position="1"/>
    </location>
</feature>
<keyword evidence="7" id="KW-1185">Reference proteome</keyword>
<dbReference type="OMA" id="NTVASHH"/>
<evidence type="ECO:0000256" key="3">
    <source>
        <dbReference type="ARBA" id="ARBA00023163"/>
    </source>
</evidence>
<dbReference type="OrthoDB" id="5866312at2759"/>
<feature type="domain" description="BZIP" evidence="5">
    <location>
        <begin position="9"/>
        <end position="72"/>
    </location>
</feature>
<organism evidence="6 7">
    <name type="scientific">Lottia gigantea</name>
    <name type="common">Giant owl limpet</name>
    <dbReference type="NCBI Taxonomy" id="225164"/>
    <lineage>
        <taxon>Eukaryota</taxon>
        <taxon>Metazoa</taxon>
        <taxon>Spiralia</taxon>
        <taxon>Lophotrochozoa</taxon>
        <taxon>Mollusca</taxon>
        <taxon>Gastropoda</taxon>
        <taxon>Patellogastropoda</taxon>
        <taxon>Lottioidea</taxon>
        <taxon>Lottiidae</taxon>
        <taxon>Lottia</taxon>
    </lineage>
</organism>
<dbReference type="GeneID" id="20252869"/>
<keyword evidence="4" id="KW-0175">Coiled coil</keyword>
<evidence type="ECO:0000256" key="1">
    <source>
        <dbReference type="ARBA" id="ARBA00023015"/>
    </source>
</evidence>
<accession>V3ZYF6</accession>
<dbReference type="GO" id="GO:0000978">
    <property type="term" value="F:RNA polymerase II cis-regulatory region sequence-specific DNA binding"/>
    <property type="evidence" value="ECO:0007669"/>
    <property type="project" value="TreeGrafter"/>
</dbReference>
<evidence type="ECO:0000313" key="7">
    <source>
        <dbReference type="Proteomes" id="UP000030746"/>
    </source>
</evidence>
<dbReference type="PRINTS" id="PR00042">
    <property type="entry name" value="LEUZIPPRFOS"/>
</dbReference>
<dbReference type="PANTHER" id="PTHR23351">
    <property type="entry name" value="FOS TRANSCRIPTION FACTOR-RELATED"/>
    <property type="match status" value="1"/>
</dbReference>
<dbReference type="InterPro" id="IPR000837">
    <property type="entry name" value="AP-1"/>
</dbReference>
<dbReference type="RefSeq" id="XP_009052753.1">
    <property type="nucleotide sequence ID" value="XM_009054505.1"/>
</dbReference>
<evidence type="ECO:0000259" key="5">
    <source>
        <dbReference type="PROSITE" id="PS50217"/>
    </source>
</evidence>
<keyword evidence="3" id="KW-0804">Transcription</keyword>
<dbReference type="STRING" id="225164.V3ZYF6"/>
<feature type="non-terminal residue" evidence="6">
    <location>
        <position position="78"/>
    </location>
</feature>
<dbReference type="CTD" id="20252869"/>
<keyword evidence="1" id="KW-0805">Transcription regulation</keyword>
<gene>
    <name evidence="6" type="ORF">LOTGIDRAFT_89661</name>
</gene>
<dbReference type="PANTHER" id="PTHR23351:SF24">
    <property type="entry name" value="ACTIVATING TRANSCRIPTION FACTOR 3-RELATED"/>
    <property type="match status" value="1"/>
</dbReference>
<dbReference type="GO" id="GO:0005634">
    <property type="term" value="C:nucleus"/>
    <property type="evidence" value="ECO:0007669"/>
    <property type="project" value="TreeGrafter"/>
</dbReference>
<feature type="coiled-coil region" evidence="4">
    <location>
        <begin position="7"/>
        <end position="68"/>
    </location>
</feature>